<evidence type="ECO:0000313" key="1">
    <source>
        <dbReference type="EMBL" id="QTX03603.1"/>
    </source>
</evidence>
<dbReference type="EMBL" id="CP071696">
    <property type="protein sequence ID" value="QTX03603.1"/>
    <property type="molecule type" value="Genomic_DNA"/>
</dbReference>
<dbReference type="AlphaFoldDB" id="A0A975FJD6"/>
<dbReference type="SUPFAM" id="SSF46785">
    <property type="entry name" value="Winged helix' DNA-binding domain"/>
    <property type="match status" value="1"/>
</dbReference>
<dbReference type="InterPro" id="IPR036390">
    <property type="entry name" value="WH_DNA-bd_sf"/>
</dbReference>
<dbReference type="RefSeq" id="WP_210896360.1">
    <property type="nucleotide sequence ID" value="NZ_CP071696.1"/>
</dbReference>
<gene>
    <name evidence="1" type="ORF">G127AT_09625</name>
</gene>
<sequence length="327" mass="35090">MSDRDALASAAIMLLAEAGLGVRVRSSNALDITDGDRVVRVDLKTRRNATYEWDALQMLGSAQEGLLIVVPHASASLIDVAKQHPRLSVASIDDGLLVWNGRTHTQPQSTATALALHRRSPWGRWAVLRTLIRTDEPRTQAQLAHEAGISQPAVSNTLSSLGEDVRSERRGWRPVDRGALWDRFDAEYRGAGGITASWYGLDPVTEQTTTALDAARTAGVTALASGDSGADAMAPWRIPSRAVVYAMAGVDLAPGGLAETTTDRATLDLIVPADRTLWATAQAWAGSEPAQTADPAITGWDVRRIGGPDADEAARHIRDVALRGEWR</sequence>
<protein>
    <submittedName>
        <fullName evidence="1">Uncharacterized protein</fullName>
    </submittedName>
</protein>
<evidence type="ECO:0000313" key="2">
    <source>
        <dbReference type="Proteomes" id="UP000671914"/>
    </source>
</evidence>
<organism evidence="1 2">
    <name type="scientific">Agromyces archimandritae</name>
    <dbReference type="NCBI Taxonomy" id="2781962"/>
    <lineage>
        <taxon>Bacteria</taxon>
        <taxon>Bacillati</taxon>
        <taxon>Actinomycetota</taxon>
        <taxon>Actinomycetes</taxon>
        <taxon>Micrococcales</taxon>
        <taxon>Microbacteriaceae</taxon>
        <taxon>Agromyces</taxon>
    </lineage>
</organism>
<dbReference type="InterPro" id="IPR036388">
    <property type="entry name" value="WH-like_DNA-bd_sf"/>
</dbReference>
<dbReference type="KEGG" id="aarc:G127AT_09625"/>
<proteinExistence type="predicted"/>
<accession>A0A975FJD6</accession>
<name>A0A975FJD6_9MICO</name>
<keyword evidence="2" id="KW-1185">Reference proteome</keyword>
<reference evidence="1" key="1">
    <citation type="submission" date="2021-03" db="EMBL/GenBank/DDBJ databases">
        <title>Agromyces archimandritus sp. nov., isolated from the cockroach Archimandrita tessellata.</title>
        <authorList>
            <person name="Guzman J."/>
            <person name="Ortuzar M."/>
            <person name="Poehlein A."/>
            <person name="Daniel R."/>
            <person name="Trujillo M."/>
            <person name="Vilcinskas A."/>
        </authorList>
    </citation>
    <scope>NUCLEOTIDE SEQUENCE</scope>
    <source>
        <strain evidence="1">G127AT</strain>
    </source>
</reference>
<dbReference type="Gene3D" id="1.10.10.10">
    <property type="entry name" value="Winged helix-like DNA-binding domain superfamily/Winged helix DNA-binding domain"/>
    <property type="match status" value="1"/>
</dbReference>
<dbReference type="Proteomes" id="UP000671914">
    <property type="component" value="Chromosome"/>
</dbReference>